<dbReference type="AlphaFoldDB" id="X0XFF5"/>
<protein>
    <recommendedName>
        <fullName evidence="2">Methylmalonyl-CoA mutase domain-containing protein</fullName>
    </recommendedName>
</protein>
<reference evidence="1" key="1">
    <citation type="journal article" date="2014" name="Front. Microbiol.">
        <title>High frequency of phylogenetically diverse reductive dehalogenase-homologous genes in deep subseafloor sedimentary metagenomes.</title>
        <authorList>
            <person name="Kawai M."/>
            <person name="Futagami T."/>
            <person name="Toyoda A."/>
            <person name="Takaki Y."/>
            <person name="Nishi S."/>
            <person name="Hori S."/>
            <person name="Arai W."/>
            <person name="Tsubouchi T."/>
            <person name="Morono Y."/>
            <person name="Uchiyama I."/>
            <person name="Ito T."/>
            <person name="Fujiyama A."/>
            <person name="Inagaki F."/>
            <person name="Takami H."/>
        </authorList>
    </citation>
    <scope>NUCLEOTIDE SEQUENCE</scope>
    <source>
        <strain evidence="1">Expedition CK06-06</strain>
    </source>
</reference>
<gene>
    <name evidence="1" type="ORF">S01H1_85511</name>
</gene>
<evidence type="ECO:0000313" key="1">
    <source>
        <dbReference type="EMBL" id="GAG41919.1"/>
    </source>
</evidence>
<feature type="non-terminal residue" evidence="1">
    <location>
        <position position="1"/>
    </location>
</feature>
<organism evidence="1">
    <name type="scientific">marine sediment metagenome</name>
    <dbReference type="NCBI Taxonomy" id="412755"/>
    <lineage>
        <taxon>unclassified sequences</taxon>
        <taxon>metagenomes</taxon>
        <taxon>ecological metagenomes</taxon>
    </lineage>
</organism>
<name>X0XFF5_9ZZZZ</name>
<sequence>ALMEAAKYCTIGQLSSALYDVSGRYRRSM</sequence>
<accession>X0XFF5</accession>
<proteinExistence type="predicted"/>
<dbReference type="EMBL" id="BARS01058763">
    <property type="protein sequence ID" value="GAG41919.1"/>
    <property type="molecule type" value="Genomic_DNA"/>
</dbReference>
<evidence type="ECO:0008006" key="2">
    <source>
        <dbReference type="Google" id="ProtNLM"/>
    </source>
</evidence>
<comment type="caution">
    <text evidence="1">The sequence shown here is derived from an EMBL/GenBank/DDBJ whole genome shotgun (WGS) entry which is preliminary data.</text>
</comment>